<name>A0A5B7I9H6_PORTR</name>
<dbReference type="EMBL" id="VSRR010049440">
    <property type="protein sequence ID" value="MPC78815.1"/>
    <property type="molecule type" value="Genomic_DNA"/>
</dbReference>
<dbReference type="Proteomes" id="UP000324222">
    <property type="component" value="Unassembled WGS sequence"/>
</dbReference>
<evidence type="ECO:0000313" key="1">
    <source>
        <dbReference type="EMBL" id="MPC78815.1"/>
    </source>
</evidence>
<sequence>MLDLPVLAQAGMLNCCQVWWSRPQVLTAWFPPASYQYNQPGESGHPCNFTNTESNQAIIYLVQANSKSL</sequence>
<reference evidence="1 2" key="1">
    <citation type="submission" date="2019-05" db="EMBL/GenBank/DDBJ databases">
        <title>Another draft genome of Portunus trituberculatus and its Hox gene families provides insights of decapod evolution.</title>
        <authorList>
            <person name="Jeong J.-H."/>
            <person name="Song I."/>
            <person name="Kim S."/>
            <person name="Choi T."/>
            <person name="Kim D."/>
            <person name="Ryu S."/>
            <person name="Kim W."/>
        </authorList>
    </citation>
    <scope>NUCLEOTIDE SEQUENCE [LARGE SCALE GENOMIC DNA]</scope>
    <source>
        <tissue evidence="1">Muscle</tissue>
    </source>
</reference>
<organism evidence="1 2">
    <name type="scientific">Portunus trituberculatus</name>
    <name type="common">Swimming crab</name>
    <name type="synonym">Neptunus trituberculatus</name>
    <dbReference type="NCBI Taxonomy" id="210409"/>
    <lineage>
        <taxon>Eukaryota</taxon>
        <taxon>Metazoa</taxon>
        <taxon>Ecdysozoa</taxon>
        <taxon>Arthropoda</taxon>
        <taxon>Crustacea</taxon>
        <taxon>Multicrustacea</taxon>
        <taxon>Malacostraca</taxon>
        <taxon>Eumalacostraca</taxon>
        <taxon>Eucarida</taxon>
        <taxon>Decapoda</taxon>
        <taxon>Pleocyemata</taxon>
        <taxon>Brachyura</taxon>
        <taxon>Eubrachyura</taxon>
        <taxon>Portunoidea</taxon>
        <taxon>Portunidae</taxon>
        <taxon>Portuninae</taxon>
        <taxon>Portunus</taxon>
    </lineage>
</organism>
<dbReference type="AlphaFoldDB" id="A0A5B7I9H6"/>
<gene>
    <name evidence="1" type="ORF">E2C01_073313</name>
</gene>
<proteinExistence type="predicted"/>
<accession>A0A5B7I9H6</accession>
<comment type="caution">
    <text evidence="1">The sequence shown here is derived from an EMBL/GenBank/DDBJ whole genome shotgun (WGS) entry which is preliminary data.</text>
</comment>
<keyword evidence="2" id="KW-1185">Reference proteome</keyword>
<protein>
    <submittedName>
        <fullName evidence="1">Uncharacterized protein</fullName>
    </submittedName>
</protein>
<evidence type="ECO:0000313" key="2">
    <source>
        <dbReference type="Proteomes" id="UP000324222"/>
    </source>
</evidence>